<keyword evidence="4" id="KW-1185">Reference proteome</keyword>
<proteinExistence type="predicted"/>
<dbReference type="EMBL" id="JAACFV010000063">
    <property type="protein sequence ID" value="KAF7507806.1"/>
    <property type="molecule type" value="Genomic_DNA"/>
</dbReference>
<feature type="region of interest" description="Disordered" evidence="2">
    <location>
        <begin position="165"/>
        <end position="186"/>
    </location>
</feature>
<evidence type="ECO:0000313" key="3">
    <source>
        <dbReference type="EMBL" id="KAF7507806.1"/>
    </source>
</evidence>
<dbReference type="PROSITE" id="PS50005">
    <property type="entry name" value="TPR"/>
    <property type="match status" value="1"/>
</dbReference>
<evidence type="ECO:0000313" key="4">
    <source>
        <dbReference type="Proteomes" id="UP000606974"/>
    </source>
</evidence>
<feature type="repeat" description="TPR" evidence="1">
    <location>
        <begin position="542"/>
        <end position="575"/>
    </location>
</feature>
<dbReference type="AlphaFoldDB" id="A0A8H7E5R7"/>
<gene>
    <name evidence="3" type="ORF">GJ744_010107</name>
</gene>
<dbReference type="InterPro" id="IPR011990">
    <property type="entry name" value="TPR-like_helical_dom_sf"/>
</dbReference>
<dbReference type="Proteomes" id="UP000606974">
    <property type="component" value="Unassembled WGS sequence"/>
</dbReference>
<feature type="region of interest" description="Disordered" evidence="2">
    <location>
        <begin position="1"/>
        <end position="24"/>
    </location>
</feature>
<dbReference type="SMART" id="SM00028">
    <property type="entry name" value="TPR"/>
    <property type="match status" value="2"/>
</dbReference>
<protein>
    <submittedName>
        <fullName evidence="3">Uncharacterized protein</fullName>
    </submittedName>
</protein>
<dbReference type="Gene3D" id="1.25.40.10">
    <property type="entry name" value="Tetratricopeptide repeat domain"/>
    <property type="match status" value="1"/>
</dbReference>
<keyword evidence="1" id="KW-0802">TPR repeat</keyword>
<sequence length="652" mass="73579">MAQIEPSDHSGPSKYCKQLEPTGSPSALDNSLPFERLNANKDSKVSSELGIASTLYQTCLRILTKASPQYMANPKASRQQKALLQESHARLCLFGDGLIDHGGLESCLKLDDELSGDMIALLCDTGKLLLRGLKGRALNIVDPARPHEELVSELKNLLDKASEITSQHHTEQDGDEAASTASDNDGEVTQSVVEKCSVAIEDEVLRGLDICTTTIMDIRPLLDETIHDALARPSKAATHNEVVDFKVTDAARSYVLQVHDKYPTAKTFFVERLGEANWQRYMRIKAKIATPVVYSDGQVTLQLIPDNPSLAMPIDPTLDFQCSRYVLYWTQQFLGHIVSPSFYSEDGAGQMIVRPWRRPLLTWARVIGEDQKLIRWTQAIDEDPKLIRRGQEADVGKLRKRALANIRKHIINPSPITLLRYFEIIYALCVSDPDFLDMILRHIFDEARKYLYVSHPLIALTRLFLDPRVRPFRGPLAQQGILRSLAILFKTYKPCHPNMLYILDSQTQAHLDAQEYKAAIKSAKLYLKRSELILGECSIESCQAWHMLGDAYIKQNQLQKSATAYKRAFTLQEHLTSSKYRPAPEMKKDQGIISIRTQCGLADIAKRLGQYPEARQHLEVAMHMARAAFGEDDVQIRLLQNDLDALNLYQME</sequence>
<dbReference type="Pfam" id="PF13374">
    <property type="entry name" value="TPR_10"/>
    <property type="match status" value="1"/>
</dbReference>
<evidence type="ECO:0000256" key="1">
    <source>
        <dbReference type="PROSITE-ProRule" id="PRU00339"/>
    </source>
</evidence>
<comment type="caution">
    <text evidence="3">The sequence shown here is derived from an EMBL/GenBank/DDBJ whole genome shotgun (WGS) entry which is preliminary data.</text>
</comment>
<accession>A0A8H7E5R7</accession>
<dbReference type="SUPFAM" id="SSF48452">
    <property type="entry name" value="TPR-like"/>
    <property type="match status" value="1"/>
</dbReference>
<evidence type="ECO:0000256" key="2">
    <source>
        <dbReference type="SAM" id="MobiDB-lite"/>
    </source>
</evidence>
<dbReference type="OrthoDB" id="539213at2759"/>
<name>A0A8H7E5R7_9EURO</name>
<reference evidence="3" key="1">
    <citation type="submission" date="2020-02" db="EMBL/GenBank/DDBJ databases">
        <authorList>
            <person name="Palmer J.M."/>
        </authorList>
    </citation>
    <scope>NUCLEOTIDE SEQUENCE</scope>
    <source>
        <strain evidence="3">EPUS1.4</strain>
        <tissue evidence="3">Thallus</tissue>
    </source>
</reference>
<organism evidence="3 4">
    <name type="scientific">Endocarpon pusillum</name>
    <dbReference type="NCBI Taxonomy" id="364733"/>
    <lineage>
        <taxon>Eukaryota</taxon>
        <taxon>Fungi</taxon>
        <taxon>Dikarya</taxon>
        <taxon>Ascomycota</taxon>
        <taxon>Pezizomycotina</taxon>
        <taxon>Eurotiomycetes</taxon>
        <taxon>Chaetothyriomycetidae</taxon>
        <taxon>Verrucariales</taxon>
        <taxon>Verrucariaceae</taxon>
        <taxon>Endocarpon</taxon>
    </lineage>
</organism>
<dbReference type="InterPro" id="IPR019734">
    <property type="entry name" value="TPR_rpt"/>
</dbReference>